<dbReference type="EMBL" id="PFBX01000007">
    <property type="protein sequence ID" value="PIT87764.1"/>
    <property type="molecule type" value="Genomic_DNA"/>
</dbReference>
<comment type="caution">
    <text evidence="1">The sequence shown here is derived from an EMBL/GenBank/DDBJ whole genome shotgun (WGS) entry which is preliminary data.</text>
</comment>
<evidence type="ECO:0000313" key="1">
    <source>
        <dbReference type="EMBL" id="PIT87764.1"/>
    </source>
</evidence>
<dbReference type="Proteomes" id="UP000231183">
    <property type="component" value="Unassembled WGS sequence"/>
</dbReference>
<evidence type="ECO:0000313" key="2">
    <source>
        <dbReference type="Proteomes" id="UP000231183"/>
    </source>
</evidence>
<organism evidence="1 2">
    <name type="scientific">Candidatus Magasanikbacteria bacterium CG10_big_fil_rev_8_21_14_0_10_40_10</name>
    <dbReference type="NCBI Taxonomy" id="1974648"/>
    <lineage>
        <taxon>Bacteria</taxon>
        <taxon>Candidatus Magasanikiibacteriota</taxon>
    </lineage>
</organism>
<protein>
    <submittedName>
        <fullName evidence="1">Uncharacterized protein</fullName>
    </submittedName>
</protein>
<name>A0A2M6W4P3_9BACT</name>
<sequence length="459" mass="52389">MEDGEEGEVSLKDKHLAIQRAYSMSTVARSIKDKKKYGGEYSHEELLQELENIKNFKNELAGQTITDNEGETYDIFGADNLLNIDLLRLIRKDKFNCPPEQARLFDTLKRYVKSINLIDLLKPFTYEELENGELKKKINANFVLAEQIKKSGELTDSLGELTDSLGELTDSLKEDIAGKVQADSRDVSYSSADVFHAQATKMPNLSYIGIDVLDVGLDQIRECEELLDQISKIDDGQEKIKKFEEIALRAGDKTTRRLRRIRAVIAKTVEEQMNVSINDKPILALVGGDELTLAIENIPNNAKREAQINGLQFKIKQALREDEELNEGFKSGVEIRMIRTAMARSNKNLGQGETEERELLKEHIGALKRLEEGTNITKKIEDMERKMKRRMKKKTVERPENSLISRFIDEIVKSDFDFIVREKYDQQGKFDIIDNLGQITPYDAELAKFVDDYLKLGLS</sequence>
<gene>
    <name evidence="1" type="ORF">COU31_01165</name>
</gene>
<accession>A0A2M6W4P3</accession>
<reference evidence="2" key="1">
    <citation type="submission" date="2017-09" db="EMBL/GenBank/DDBJ databases">
        <title>Depth-based differentiation of microbial function through sediment-hosted aquifers and enrichment of novel symbionts in the deep terrestrial subsurface.</title>
        <authorList>
            <person name="Probst A.J."/>
            <person name="Ladd B."/>
            <person name="Jarett J.K."/>
            <person name="Geller-Mcgrath D.E."/>
            <person name="Sieber C.M.K."/>
            <person name="Emerson J.B."/>
            <person name="Anantharaman K."/>
            <person name="Thomas B.C."/>
            <person name="Malmstrom R."/>
            <person name="Stieglmeier M."/>
            <person name="Klingl A."/>
            <person name="Woyke T."/>
            <person name="Ryan C.M."/>
            <person name="Banfield J.F."/>
        </authorList>
    </citation>
    <scope>NUCLEOTIDE SEQUENCE [LARGE SCALE GENOMIC DNA]</scope>
</reference>
<proteinExistence type="predicted"/>
<dbReference type="AlphaFoldDB" id="A0A2M6W4P3"/>